<evidence type="ECO:0000256" key="4">
    <source>
        <dbReference type="ARBA" id="ARBA00013000"/>
    </source>
</evidence>
<feature type="domain" description="3-hydroxyacyl-CoA dehydrogenase C-terminal" evidence="11">
    <location>
        <begin position="174"/>
        <end position="263"/>
    </location>
</feature>
<dbReference type="InterPro" id="IPR006108">
    <property type="entry name" value="3HC_DH_C"/>
</dbReference>
<evidence type="ECO:0000259" key="11">
    <source>
        <dbReference type="Pfam" id="PF00725"/>
    </source>
</evidence>
<dbReference type="AlphaFoldDB" id="A0A2T4UFB4"/>
<keyword evidence="14" id="KW-1185">Reference proteome</keyword>
<comment type="similarity">
    <text evidence="3">Belongs to the 3-hydroxyacyl-CoA dehydrogenase family.</text>
</comment>
<comment type="pathway">
    <text evidence="1">Lipid metabolism; fatty acid beta-oxidation.</text>
</comment>
<evidence type="ECO:0000256" key="5">
    <source>
        <dbReference type="ARBA" id="ARBA00022832"/>
    </source>
</evidence>
<name>A0A2T4UFB4_9ACTN</name>
<dbReference type="Gene3D" id="1.10.1040.10">
    <property type="entry name" value="N-(1-d-carboxylethyl)-l-norvaline Dehydrogenase, domain 2"/>
    <property type="match status" value="1"/>
</dbReference>
<dbReference type="Gene3D" id="3.40.50.720">
    <property type="entry name" value="NAD(P)-binding Rossmann-like Domain"/>
    <property type="match status" value="1"/>
</dbReference>
<evidence type="ECO:0000256" key="6">
    <source>
        <dbReference type="ARBA" id="ARBA00023002"/>
    </source>
</evidence>
<dbReference type="OrthoDB" id="9771883at2"/>
<evidence type="ECO:0000259" key="12">
    <source>
        <dbReference type="Pfam" id="PF02737"/>
    </source>
</evidence>
<dbReference type="InterPro" id="IPR022694">
    <property type="entry name" value="3-OHacyl-CoA_DH"/>
</dbReference>
<dbReference type="InterPro" id="IPR036291">
    <property type="entry name" value="NAD(P)-bd_dom_sf"/>
</dbReference>
<dbReference type="Proteomes" id="UP000240739">
    <property type="component" value="Unassembled WGS sequence"/>
</dbReference>
<dbReference type="EMBL" id="PYYB01000002">
    <property type="protein sequence ID" value="PTL56475.1"/>
    <property type="molecule type" value="Genomic_DNA"/>
</dbReference>
<evidence type="ECO:0000256" key="3">
    <source>
        <dbReference type="ARBA" id="ARBA00009463"/>
    </source>
</evidence>
<keyword evidence="7" id="KW-0520">NAD</keyword>
<evidence type="ECO:0000256" key="1">
    <source>
        <dbReference type="ARBA" id="ARBA00005005"/>
    </source>
</evidence>
<gene>
    <name evidence="13" type="ORF">C7Y72_16060</name>
</gene>
<accession>A0A2T4UFB4</accession>
<dbReference type="PROSITE" id="PS00067">
    <property type="entry name" value="3HCDH"/>
    <property type="match status" value="1"/>
</dbReference>
<sequence>MSERLGIAGSGAIATGLAATASVLGDVVLVARSDASADRARATIEKLCGRVEGADASRVTVTTDSSLLADRTFVVEAIAEELDAKKELLAKLAGIIAPDAVLGSTTSSLSVATLAQAAGVADRFVGLHVFNPVTMMKLVELAYADAATSETRGRAFALCEALGKTPVDVPDTPGFVVNRLLFPYLFSAAAFLEESGMEPKDVDTCMKLGAGHPMGPLALLDFVGLDVSIAIGETIGADIPANVRALAAEGHLGKKSGKGFYDYAR</sequence>
<evidence type="ECO:0000313" key="13">
    <source>
        <dbReference type="EMBL" id="PTL56475.1"/>
    </source>
</evidence>
<feature type="site" description="Important for catalytic activity" evidence="10">
    <location>
        <position position="128"/>
    </location>
</feature>
<comment type="catalytic activity">
    <reaction evidence="9">
        <text>a (3S)-3-hydroxyacyl-CoA + NAD(+) = a 3-oxoacyl-CoA + NADH + H(+)</text>
        <dbReference type="Rhea" id="RHEA:22432"/>
        <dbReference type="ChEBI" id="CHEBI:15378"/>
        <dbReference type="ChEBI" id="CHEBI:57318"/>
        <dbReference type="ChEBI" id="CHEBI:57540"/>
        <dbReference type="ChEBI" id="CHEBI:57945"/>
        <dbReference type="ChEBI" id="CHEBI:90726"/>
        <dbReference type="EC" id="1.1.1.35"/>
    </reaction>
</comment>
<dbReference type="InterPro" id="IPR006180">
    <property type="entry name" value="3-OHacyl-CoA_DH_CS"/>
</dbReference>
<comment type="caution">
    <text evidence="13">The sequence shown here is derived from an EMBL/GenBank/DDBJ whole genome shotgun (WGS) entry which is preliminary data.</text>
</comment>
<proteinExistence type="inferred from homology"/>
<dbReference type="GO" id="GO:0006635">
    <property type="term" value="P:fatty acid beta-oxidation"/>
    <property type="evidence" value="ECO:0007669"/>
    <property type="project" value="TreeGrafter"/>
</dbReference>
<evidence type="ECO:0000256" key="9">
    <source>
        <dbReference type="ARBA" id="ARBA00049556"/>
    </source>
</evidence>
<dbReference type="SUPFAM" id="SSF48179">
    <property type="entry name" value="6-phosphogluconate dehydrogenase C-terminal domain-like"/>
    <property type="match status" value="1"/>
</dbReference>
<dbReference type="InterPro" id="IPR013328">
    <property type="entry name" value="6PGD_dom2"/>
</dbReference>
<dbReference type="Pfam" id="PF00725">
    <property type="entry name" value="3HCDH"/>
    <property type="match status" value="1"/>
</dbReference>
<dbReference type="PANTHER" id="PTHR43561:SF3">
    <property type="entry name" value="HYDROXYACYL-COENZYME A DEHYDROGENASE, MITOCHONDRIAL"/>
    <property type="match status" value="1"/>
</dbReference>
<dbReference type="EC" id="1.1.1.35" evidence="4"/>
<evidence type="ECO:0000256" key="8">
    <source>
        <dbReference type="ARBA" id="ARBA00023098"/>
    </source>
</evidence>
<evidence type="ECO:0000256" key="2">
    <source>
        <dbReference type="ARBA" id="ARBA00005086"/>
    </source>
</evidence>
<keyword evidence="5" id="KW-0276">Fatty acid metabolism</keyword>
<evidence type="ECO:0000256" key="7">
    <source>
        <dbReference type="ARBA" id="ARBA00023027"/>
    </source>
</evidence>
<dbReference type="InterPro" id="IPR006176">
    <property type="entry name" value="3-OHacyl-CoA_DH_NAD-bd"/>
</dbReference>
<protein>
    <recommendedName>
        <fullName evidence="4">3-hydroxyacyl-CoA dehydrogenase</fullName>
        <ecNumber evidence="4">1.1.1.35</ecNumber>
    </recommendedName>
</protein>
<dbReference type="RefSeq" id="WP_107570194.1">
    <property type="nucleotide sequence ID" value="NZ_PYYB01000002.1"/>
</dbReference>
<organism evidence="13 14">
    <name type="scientific">Paraconexibacter algicola</name>
    <dbReference type="NCBI Taxonomy" id="2133960"/>
    <lineage>
        <taxon>Bacteria</taxon>
        <taxon>Bacillati</taxon>
        <taxon>Actinomycetota</taxon>
        <taxon>Thermoleophilia</taxon>
        <taxon>Solirubrobacterales</taxon>
        <taxon>Paraconexibacteraceae</taxon>
        <taxon>Paraconexibacter</taxon>
    </lineage>
</organism>
<keyword evidence="6" id="KW-0560">Oxidoreductase</keyword>
<dbReference type="PIRSF" id="PIRSF000105">
    <property type="entry name" value="HCDH"/>
    <property type="match status" value="1"/>
</dbReference>
<dbReference type="GO" id="GO:0070403">
    <property type="term" value="F:NAD+ binding"/>
    <property type="evidence" value="ECO:0007669"/>
    <property type="project" value="InterPro"/>
</dbReference>
<dbReference type="PANTHER" id="PTHR43561">
    <property type="match status" value="1"/>
</dbReference>
<dbReference type="SUPFAM" id="SSF51735">
    <property type="entry name" value="NAD(P)-binding Rossmann-fold domains"/>
    <property type="match status" value="1"/>
</dbReference>
<dbReference type="InterPro" id="IPR008927">
    <property type="entry name" value="6-PGluconate_DH-like_C_sf"/>
</dbReference>
<evidence type="ECO:0000313" key="14">
    <source>
        <dbReference type="Proteomes" id="UP000240739"/>
    </source>
</evidence>
<feature type="domain" description="3-hydroxyacyl-CoA dehydrogenase NAD binding" evidence="12">
    <location>
        <begin position="5"/>
        <end position="171"/>
    </location>
</feature>
<keyword evidence="8" id="KW-0443">Lipid metabolism</keyword>
<dbReference type="GO" id="GO:0003857">
    <property type="term" value="F:(3S)-3-hydroxyacyl-CoA dehydrogenase (NAD+) activity"/>
    <property type="evidence" value="ECO:0007669"/>
    <property type="project" value="UniProtKB-EC"/>
</dbReference>
<evidence type="ECO:0000256" key="10">
    <source>
        <dbReference type="PIRSR" id="PIRSR000105-1"/>
    </source>
</evidence>
<dbReference type="Pfam" id="PF02737">
    <property type="entry name" value="3HCDH_N"/>
    <property type="match status" value="1"/>
</dbReference>
<dbReference type="InterPro" id="IPR052242">
    <property type="entry name" value="Mito_3-hydroxyacyl-CoA_DH"/>
</dbReference>
<comment type="pathway">
    <text evidence="2">Lipid metabolism; butanoate metabolism.</text>
</comment>
<reference evidence="13 14" key="1">
    <citation type="submission" date="2018-03" db="EMBL/GenBank/DDBJ databases">
        <title>Aquarubrobacter algicola gen. nov., sp. nov., a novel actinobacterium isolated from shallow eutrophic lake during the end of cyanobacterial harmful algal blooms.</title>
        <authorList>
            <person name="Chun S.J."/>
        </authorList>
    </citation>
    <scope>NUCLEOTIDE SEQUENCE [LARGE SCALE GENOMIC DNA]</scope>
    <source>
        <strain evidence="13 14">Seoho-28</strain>
    </source>
</reference>